<protein>
    <submittedName>
        <fullName evidence="2">Uncharacterized protein</fullName>
    </submittedName>
</protein>
<dbReference type="OrthoDB" id="795241at2"/>
<evidence type="ECO:0000313" key="3">
    <source>
        <dbReference type="Proteomes" id="UP000286063"/>
    </source>
</evidence>
<sequence>MKRANTRIGDVFSVKMDNNKKKYLQYVISDLTQLNSDVIRVFKTEYPDDKNPNLLEIVNGEVEFYAHCITKLGLKMGYWEYVGNIANVGKTDHVLFRNTNDYGSKPGEQIKISNNWHVWKINDNDFTWVGKLKGENRKAEIGIVISPDSIVHRMQTGKYDFVYPDFE</sequence>
<accession>A0A413IHC3</accession>
<name>A0A413IHC3_9BACT</name>
<dbReference type="RefSeq" id="WP_027202395.1">
    <property type="nucleotide sequence ID" value="NZ_CAMBJK010000122.1"/>
</dbReference>
<dbReference type="AlphaFoldDB" id="A0A413IHC3"/>
<dbReference type="Pfam" id="PF15428">
    <property type="entry name" value="Imm26"/>
    <property type="match status" value="1"/>
</dbReference>
<evidence type="ECO:0000313" key="1">
    <source>
        <dbReference type="EMBL" id="QRO51946.1"/>
    </source>
</evidence>
<keyword evidence="4" id="KW-1185">Reference proteome</keyword>
<dbReference type="EMBL" id="QSCR01000075">
    <property type="protein sequence ID" value="RGY10527.1"/>
    <property type="molecule type" value="Genomic_DNA"/>
</dbReference>
<dbReference type="EMBL" id="CP069450">
    <property type="protein sequence ID" value="QRO51946.1"/>
    <property type="molecule type" value="Genomic_DNA"/>
</dbReference>
<dbReference type="Proteomes" id="UP000286063">
    <property type="component" value="Unassembled WGS sequence"/>
</dbReference>
<gene>
    <name evidence="2" type="ORF">DXA50_20285</name>
    <name evidence="1" type="ORF">I6J59_08060</name>
</gene>
<evidence type="ECO:0000313" key="4">
    <source>
        <dbReference type="Proteomes" id="UP000654720"/>
    </source>
</evidence>
<organism evidence="2 3">
    <name type="scientific">Butyricimonas virosa</name>
    <dbReference type="NCBI Taxonomy" id="544645"/>
    <lineage>
        <taxon>Bacteria</taxon>
        <taxon>Pseudomonadati</taxon>
        <taxon>Bacteroidota</taxon>
        <taxon>Bacteroidia</taxon>
        <taxon>Bacteroidales</taxon>
        <taxon>Odoribacteraceae</taxon>
        <taxon>Butyricimonas</taxon>
    </lineage>
</organism>
<reference evidence="2 3" key="1">
    <citation type="submission" date="2018-08" db="EMBL/GenBank/DDBJ databases">
        <title>A genome reference for cultivated species of the human gut microbiota.</title>
        <authorList>
            <person name="Zou Y."/>
            <person name="Xue W."/>
            <person name="Luo G."/>
        </authorList>
    </citation>
    <scope>NUCLEOTIDE SEQUENCE [LARGE SCALE GENOMIC DNA]</scope>
    <source>
        <strain evidence="2 3">OF02-7</strain>
    </source>
</reference>
<reference evidence="1 4" key="2">
    <citation type="submission" date="2021-02" db="EMBL/GenBank/DDBJ databases">
        <title>FDA dAtabase for Regulatory Grade micrObial Sequences (FDA-ARGOS): Supporting development and validation of Infectious Disease Dx tests.</title>
        <authorList>
            <person name="Carlson P."/>
            <person name="Fischbach M."/>
            <person name="Hastie J."/>
            <person name="Bilen M."/>
            <person name="Cheng A."/>
            <person name="Tallon L."/>
            <person name="Sadzewicz L."/>
            <person name="Zhao X."/>
            <person name="Boylan J."/>
            <person name="Ott S."/>
            <person name="Bowen H."/>
            <person name="Vavikolanu K."/>
            <person name="Mehta A."/>
            <person name="Aluvathingal J."/>
            <person name="Nadendla S."/>
            <person name="Yan Y."/>
            <person name="Sichtig H."/>
        </authorList>
    </citation>
    <scope>NUCLEOTIDE SEQUENCE [LARGE SCALE GENOMIC DNA]</scope>
    <source>
        <strain evidence="1 4">FDAARGOS_1229</strain>
    </source>
</reference>
<proteinExistence type="predicted"/>
<dbReference type="Proteomes" id="UP000654720">
    <property type="component" value="Chromosome"/>
</dbReference>
<dbReference type="InterPro" id="IPR029278">
    <property type="entry name" value="Imm26"/>
</dbReference>
<evidence type="ECO:0000313" key="2">
    <source>
        <dbReference type="EMBL" id="RGY10527.1"/>
    </source>
</evidence>